<evidence type="ECO:0000256" key="1">
    <source>
        <dbReference type="ARBA" id="ARBA00000151"/>
    </source>
</evidence>
<evidence type="ECO:0000256" key="9">
    <source>
        <dbReference type="ARBA" id="ARBA00022977"/>
    </source>
</evidence>
<keyword evidence="5" id="KW-0808">Transferase</keyword>
<name>A0A1H3UI54_9ACTN</name>
<comment type="function">
    <text evidence="3">Catalyzes the phosphorylation of hydroxymethylpyrimidine phosphate (HMP-P) to HMP-PP, and of HMP to HMP-P.</text>
</comment>
<protein>
    <submittedName>
        <fullName evidence="11">Hydroxymethylpyrimidine kinase /phosphomethylpyrimidine kinase</fullName>
    </submittedName>
</protein>
<dbReference type="FunFam" id="3.40.1190.20:FF:000003">
    <property type="entry name" value="Phosphomethylpyrimidine kinase ThiD"/>
    <property type="match status" value="1"/>
</dbReference>
<dbReference type="InterPro" id="IPR013749">
    <property type="entry name" value="PM/HMP-P_kinase-1"/>
</dbReference>
<dbReference type="NCBIfam" id="TIGR00097">
    <property type="entry name" value="HMP-P_kinase"/>
    <property type="match status" value="1"/>
</dbReference>
<evidence type="ECO:0000256" key="7">
    <source>
        <dbReference type="ARBA" id="ARBA00022777"/>
    </source>
</evidence>
<comment type="catalytic activity">
    <reaction evidence="1">
        <text>4-amino-5-hydroxymethyl-2-methylpyrimidine + ATP = 4-amino-2-methyl-5-(phosphooxymethyl)pyrimidine + ADP + H(+)</text>
        <dbReference type="Rhea" id="RHEA:23096"/>
        <dbReference type="ChEBI" id="CHEBI:15378"/>
        <dbReference type="ChEBI" id="CHEBI:16892"/>
        <dbReference type="ChEBI" id="CHEBI:30616"/>
        <dbReference type="ChEBI" id="CHEBI:58354"/>
        <dbReference type="ChEBI" id="CHEBI:456216"/>
        <dbReference type="EC" id="2.7.1.49"/>
    </reaction>
</comment>
<evidence type="ECO:0000256" key="3">
    <source>
        <dbReference type="ARBA" id="ARBA00003848"/>
    </source>
</evidence>
<dbReference type="GO" id="GO:0008902">
    <property type="term" value="F:hydroxymethylpyrimidine kinase activity"/>
    <property type="evidence" value="ECO:0007669"/>
    <property type="project" value="UniProtKB-EC"/>
</dbReference>
<dbReference type="UniPathway" id="UPA00060">
    <property type="reaction ID" value="UER00138"/>
</dbReference>
<dbReference type="STRING" id="137265.SAMN05421684_7379"/>
<evidence type="ECO:0000256" key="8">
    <source>
        <dbReference type="ARBA" id="ARBA00022840"/>
    </source>
</evidence>
<dbReference type="Pfam" id="PF08543">
    <property type="entry name" value="Phos_pyr_kin"/>
    <property type="match status" value="1"/>
</dbReference>
<dbReference type="InterPro" id="IPR029056">
    <property type="entry name" value="Ribokinase-like"/>
</dbReference>
<feature type="domain" description="Pyridoxamine kinase/Phosphomethylpyrimidine kinase" evidence="10">
    <location>
        <begin position="13"/>
        <end position="262"/>
    </location>
</feature>
<evidence type="ECO:0000256" key="2">
    <source>
        <dbReference type="ARBA" id="ARBA00000565"/>
    </source>
</evidence>
<dbReference type="CDD" id="cd01169">
    <property type="entry name" value="HMPP_kinase"/>
    <property type="match status" value="1"/>
</dbReference>
<dbReference type="PANTHER" id="PTHR20858">
    <property type="entry name" value="PHOSPHOMETHYLPYRIMIDINE KINASE"/>
    <property type="match status" value="1"/>
</dbReference>
<dbReference type="OrthoDB" id="34166at2"/>
<keyword evidence="12" id="KW-1185">Reference proteome</keyword>
<proteinExistence type="predicted"/>
<organism evidence="11 12">
    <name type="scientific">Asanoa ishikariensis</name>
    <dbReference type="NCBI Taxonomy" id="137265"/>
    <lineage>
        <taxon>Bacteria</taxon>
        <taxon>Bacillati</taxon>
        <taxon>Actinomycetota</taxon>
        <taxon>Actinomycetes</taxon>
        <taxon>Micromonosporales</taxon>
        <taxon>Micromonosporaceae</taxon>
        <taxon>Asanoa</taxon>
    </lineage>
</organism>
<dbReference type="InterPro" id="IPR004399">
    <property type="entry name" value="HMP/HMP-P_kinase_dom"/>
</dbReference>
<dbReference type="GO" id="GO:0005524">
    <property type="term" value="F:ATP binding"/>
    <property type="evidence" value="ECO:0007669"/>
    <property type="project" value="UniProtKB-KW"/>
</dbReference>
<dbReference type="PANTHER" id="PTHR20858:SF17">
    <property type="entry name" value="HYDROXYMETHYLPYRIMIDINE_PHOSPHOMETHYLPYRIMIDINE KINASE THI20-RELATED"/>
    <property type="match status" value="1"/>
</dbReference>
<dbReference type="RefSeq" id="WP_090802468.1">
    <property type="nucleotide sequence ID" value="NZ_BOND01000005.1"/>
</dbReference>
<gene>
    <name evidence="11" type="ORF">SAMN05421684_7379</name>
</gene>
<sequence length="269" mass="27357">MNPPVALTIAGSDSGGGAGIQADLKTFAALRVFGTSAITALTAQNTLGVRGVHAAPASFVIAQIAAVLDDLPVASVKTGMLATAATVEAVSALAAQGRLPNLVVDPVMVSSSGDRLLEPAAENAYRHGLFPHAAVVTPNLRETEVLLGSSIRDRDDQHAAARALGDLGAGAAVVKGGHPAGNEPGTAVDVVWDGKETYELRAPWVDTPNTHGTGCSFAAATAAYLAHGEDLRTALASAKDYVTKAIAGGARWHLGAGHGPLDHFGWTRP</sequence>
<evidence type="ECO:0000256" key="4">
    <source>
        <dbReference type="ARBA" id="ARBA00004769"/>
    </source>
</evidence>
<accession>A0A1H3UI54</accession>
<evidence type="ECO:0000313" key="11">
    <source>
        <dbReference type="EMBL" id="SDZ62104.1"/>
    </source>
</evidence>
<keyword evidence="7 11" id="KW-0418">Kinase</keyword>
<reference evidence="12" key="1">
    <citation type="submission" date="2016-10" db="EMBL/GenBank/DDBJ databases">
        <authorList>
            <person name="Varghese N."/>
            <person name="Submissions S."/>
        </authorList>
    </citation>
    <scope>NUCLEOTIDE SEQUENCE [LARGE SCALE GENOMIC DNA]</scope>
    <source>
        <strain evidence="12">DSM 44718</strain>
    </source>
</reference>
<dbReference type="GO" id="GO:0009228">
    <property type="term" value="P:thiamine biosynthetic process"/>
    <property type="evidence" value="ECO:0007669"/>
    <property type="project" value="UniProtKB-KW"/>
</dbReference>
<evidence type="ECO:0000313" key="12">
    <source>
        <dbReference type="Proteomes" id="UP000199632"/>
    </source>
</evidence>
<dbReference type="AlphaFoldDB" id="A0A1H3UI54"/>
<dbReference type="GO" id="GO:0008972">
    <property type="term" value="F:phosphomethylpyrimidine kinase activity"/>
    <property type="evidence" value="ECO:0007669"/>
    <property type="project" value="UniProtKB-EC"/>
</dbReference>
<dbReference type="Proteomes" id="UP000199632">
    <property type="component" value="Unassembled WGS sequence"/>
</dbReference>
<dbReference type="EMBL" id="FNQB01000004">
    <property type="protein sequence ID" value="SDZ62104.1"/>
    <property type="molecule type" value="Genomic_DNA"/>
</dbReference>
<keyword evidence="6" id="KW-0547">Nucleotide-binding</keyword>
<dbReference type="SUPFAM" id="SSF53613">
    <property type="entry name" value="Ribokinase-like"/>
    <property type="match status" value="1"/>
</dbReference>
<keyword evidence="9" id="KW-0784">Thiamine biosynthesis</keyword>
<keyword evidence="8" id="KW-0067">ATP-binding</keyword>
<dbReference type="GO" id="GO:0005829">
    <property type="term" value="C:cytosol"/>
    <property type="evidence" value="ECO:0007669"/>
    <property type="project" value="TreeGrafter"/>
</dbReference>
<evidence type="ECO:0000259" key="10">
    <source>
        <dbReference type="Pfam" id="PF08543"/>
    </source>
</evidence>
<comment type="pathway">
    <text evidence="4">Cofactor biosynthesis; thiamine diphosphate biosynthesis; 4-amino-2-methyl-5-diphosphomethylpyrimidine from 5-amino-1-(5-phospho-D-ribosyl)imidazole: step 3/3.</text>
</comment>
<dbReference type="GO" id="GO:0009229">
    <property type="term" value="P:thiamine diphosphate biosynthetic process"/>
    <property type="evidence" value="ECO:0007669"/>
    <property type="project" value="UniProtKB-UniPathway"/>
</dbReference>
<dbReference type="Gene3D" id="3.40.1190.20">
    <property type="match status" value="1"/>
</dbReference>
<comment type="catalytic activity">
    <reaction evidence="2">
        <text>4-amino-2-methyl-5-(phosphooxymethyl)pyrimidine + ATP = 4-amino-2-methyl-5-(diphosphooxymethyl)pyrimidine + ADP</text>
        <dbReference type="Rhea" id="RHEA:19893"/>
        <dbReference type="ChEBI" id="CHEBI:30616"/>
        <dbReference type="ChEBI" id="CHEBI:57841"/>
        <dbReference type="ChEBI" id="CHEBI:58354"/>
        <dbReference type="ChEBI" id="CHEBI:456216"/>
        <dbReference type="EC" id="2.7.4.7"/>
    </reaction>
</comment>
<evidence type="ECO:0000256" key="6">
    <source>
        <dbReference type="ARBA" id="ARBA00022741"/>
    </source>
</evidence>
<evidence type="ECO:0000256" key="5">
    <source>
        <dbReference type="ARBA" id="ARBA00022679"/>
    </source>
</evidence>